<evidence type="ECO:0000313" key="3">
    <source>
        <dbReference type="EMBL" id="MDQ7876574.1"/>
    </source>
</evidence>
<dbReference type="EMBL" id="JAVFWO010000001">
    <property type="protein sequence ID" value="MDQ7876574.1"/>
    <property type="molecule type" value="Genomic_DNA"/>
</dbReference>
<dbReference type="Proteomes" id="UP001235133">
    <property type="component" value="Unassembled WGS sequence"/>
</dbReference>
<dbReference type="Pfam" id="PF13304">
    <property type="entry name" value="AAA_21"/>
    <property type="match status" value="1"/>
</dbReference>
<reference evidence="3 4" key="1">
    <citation type="submission" date="2023-08" db="EMBL/GenBank/DDBJ databases">
        <title>Microbacterium psychrotolerans sp. nov., a psychrotolerant bacterium isolated from soil in Heilongjiang Province, China.</title>
        <authorList>
            <person name="An P."/>
            <person name="Zhao D."/>
            <person name="Xiang H."/>
        </authorList>
    </citation>
    <scope>NUCLEOTIDE SEQUENCE [LARGE SCALE GENOMIC DNA]</scope>
    <source>
        <strain evidence="3 4">QXD-8</strain>
    </source>
</reference>
<dbReference type="Pfam" id="PF12476">
    <property type="entry name" value="DUF3696"/>
    <property type="match status" value="1"/>
</dbReference>
<keyword evidence="4" id="KW-1185">Reference proteome</keyword>
<dbReference type="InterPro" id="IPR022532">
    <property type="entry name" value="DUF3696"/>
</dbReference>
<organism evidence="3 4">
    <name type="scientific">Microbacterium psychrotolerans</name>
    <dbReference type="NCBI Taxonomy" id="3068321"/>
    <lineage>
        <taxon>Bacteria</taxon>
        <taxon>Bacillati</taxon>
        <taxon>Actinomycetota</taxon>
        <taxon>Actinomycetes</taxon>
        <taxon>Micrococcales</taxon>
        <taxon>Microbacteriaceae</taxon>
        <taxon>Microbacterium</taxon>
    </lineage>
</organism>
<evidence type="ECO:0000259" key="1">
    <source>
        <dbReference type="Pfam" id="PF12476"/>
    </source>
</evidence>
<evidence type="ECO:0000259" key="2">
    <source>
        <dbReference type="Pfam" id="PF13304"/>
    </source>
</evidence>
<dbReference type="Gene3D" id="3.40.50.300">
    <property type="entry name" value="P-loop containing nucleotide triphosphate hydrolases"/>
    <property type="match status" value="1"/>
</dbReference>
<dbReference type="PANTHER" id="PTHR43581">
    <property type="entry name" value="ATP/GTP PHOSPHATASE"/>
    <property type="match status" value="1"/>
</dbReference>
<accession>A0ABU0YW73</accession>
<sequence length="572" mass="62654">MASILSWSVADFKSLGQADLALPHLTVLAGANSSGKSSVLQSILMVAQSVTRGGAIIMNGPLVRLGEPRDIVREGQSAVELRFLVQIDAGSPSEGPRPKQIEVSLSLAPSLDGVSLRPSAIEICDSNGSLSFAATSERTRSADVESLSKGAAHSGATFLRVTTVSGRRAPNRMYVGFVGMTPTSLALHFDPRVIERVVAAALSDFVGSERLTYEVAQELSSLVPRRPYLREIGKAELEEKRSAQGVSAWWTPKDLTSLSEDERDALIARAASRRAANEWAVVGVRGSFFGLSRSVGHRYRAEGFIEELLAGEYALSMLMLGSFAEAIEEFGGHVKYLGPLREEPRVVQGAWDERVDALPVGIRGELTAEVLTREKDRVTAFHDWNDHPHRATLPEAASMWCDYLGIGDHIRVLDLGKLGRGVNLRVDGTERDLTMIGVGASQLLPILVACLSVERNSVVLVEQPELHLHPSVQSKLADFFLFARRDVQFVVETHSEYLITRLRRRIAEERTEPHRVQVLYAERRGAATQVRPLALTAGGDFDEWPDGFFDAQEADVRHIVRAVAARMAKERA</sequence>
<protein>
    <submittedName>
        <fullName evidence="3">DUF3696 domain-containing protein</fullName>
    </submittedName>
</protein>
<dbReference type="RefSeq" id="WP_308865975.1">
    <property type="nucleotide sequence ID" value="NZ_JAVFWO010000001.1"/>
</dbReference>
<dbReference type="PANTHER" id="PTHR43581:SF2">
    <property type="entry name" value="EXCINUCLEASE ATPASE SUBUNIT"/>
    <property type="match status" value="1"/>
</dbReference>
<comment type="caution">
    <text evidence="3">The sequence shown here is derived from an EMBL/GenBank/DDBJ whole genome shotgun (WGS) entry which is preliminary data.</text>
</comment>
<gene>
    <name evidence="3" type="ORF">Q9R08_01150</name>
</gene>
<feature type="domain" description="ATPase AAA-type core" evidence="2">
    <location>
        <begin position="439"/>
        <end position="499"/>
    </location>
</feature>
<dbReference type="InterPro" id="IPR003959">
    <property type="entry name" value="ATPase_AAA_core"/>
</dbReference>
<dbReference type="InterPro" id="IPR051396">
    <property type="entry name" value="Bact_Antivir_Def_Nuclease"/>
</dbReference>
<proteinExistence type="predicted"/>
<feature type="domain" description="DUF3696" evidence="1">
    <location>
        <begin position="513"/>
        <end position="556"/>
    </location>
</feature>
<evidence type="ECO:0000313" key="4">
    <source>
        <dbReference type="Proteomes" id="UP001235133"/>
    </source>
</evidence>
<dbReference type="SUPFAM" id="SSF52540">
    <property type="entry name" value="P-loop containing nucleoside triphosphate hydrolases"/>
    <property type="match status" value="1"/>
</dbReference>
<name>A0ABU0YW73_9MICO</name>
<dbReference type="InterPro" id="IPR027417">
    <property type="entry name" value="P-loop_NTPase"/>
</dbReference>